<sequence length="128" mass="13686">MDGVTKRGEAGETKVTTPQKKVVEEEKVVQEVDEDSKTSENGDTKETKENGSSEEKESDEKEAESTENGDSTGKCYAPVDSCCVKRKSTAAADATEEATDGASPEKKSRLEEKCAETENNGDAEEATA</sequence>
<dbReference type="EMBL" id="GL449613">
    <property type="protein sequence ID" value="EFN82453.1"/>
    <property type="molecule type" value="Genomic_DNA"/>
</dbReference>
<keyword evidence="3" id="KW-1185">Reference proteome</keyword>
<dbReference type="InParanoid" id="E2BPC8"/>
<gene>
    <name evidence="2" type="ORF">EAI_05333</name>
</gene>
<reference evidence="2 3" key="1">
    <citation type="journal article" date="2010" name="Science">
        <title>Genomic comparison of the ants Camponotus floridanus and Harpegnathos saltator.</title>
        <authorList>
            <person name="Bonasio R."/>
            <person name="Zhang G."/>
            <person name="Ye C."/>
            <person name="Mutti N.S."/>
            <person name="Fang X."/>
            <person name="Qin N."/>
            <person name="Donahue G."/>
            <person name="Yang P."/>
            <person name="Li Q."/>
            <person name="Li C."/>
            <person name="Zhang P."/>
            <person name="Huang Z."/>
            <person name="Berger S.L."/>
            <person name="Reinberg D."/>
            <person name="Wang J."/>
            <person name="Liebig J."/>
        </authorList>
    </citation>
    <scope>NUCLEOTIDE SEQUENCE [LARGE SCALE GENOMIC DNA]</scope>
    <source>
        <strain evidence="2 3">R22 G/1</strain>
    </source>
</reference>
<evidence type="ECO:0000313" key="2">
    <source>
        <dbReference type="EMBL" id="EFN82453.1"/>
    </source>
</evidence>
<feature type="compositionally biased region" description="Basic and acidic residues" evidence="1">
    <location>
        <begin position="1"/>
        <end position="12"/>
    </location>
</feature>
<proteinExistence type="predicted"/>
<name>E2BPC8_HARSA</name>
<organism evidence="3">
    <name type="scientific">Harpegnathos saltator</name>
    <name type="common">Jerdon's jumping ant</name>
    <dbReference type="NCBI Taxonomy" id="610380"/>
    <lineage>
        <taxon>Eukaryota</taxon>
        <taxon>Metazoa</taxon>
        <taxon>Ecdysozoa</taxon>
        <taxon>Arthropoda</taxon>
        <taxon>Hexapoda</taxon>
        <taxon>Insecta</taxon>
        <taxon>Pterygota</taxon>
        <taxon>Neoptera</taxon>
        <taxon>Endopterygota</taxon>
        <taxon>Hymenoptera</taxon>
        <taxon>Apocrita</taxon>
        <taxon>Aculeata</taxon>
        <taxon>Formicoidea</taxon>
        <taxon>Formicidae</taxon>
        <taxon>Ponerinae</taxon>
        <taxon>Ponerini</taxon>
        <taxon>Harpegnathos</taxon>
    </lineage>
</organism>
<accession>E2BPC8</accession>
<dbReference type="Proteomes" id="UP000008237">
    <property type="component" value="Unassembled WGS sequence"/>
</dbReference>
<feature type="compositionally biased region" description="Acidic residues" evidence="1">
    <location>
        <begin position="119"/>
        <end position="128"/>
    </location>
</feature>
<feature type="compositionally biased region" description="Basic and acidic residues" evidence="1">
    <location>
        <begin position="21"/>
        <end position="59"/>
    </location>
</feature>
<evidence type="ECO:0000313" key="3">
    <source>
        <dbReference type="Proteomes" id="UP000008237"/>
    </source>
</evidence>
<dbReference type="AlphaFoldDB" id="E2BPC8"/>
<feature type="compositionally biased region" description="Basic and acidic residues" evidence="1">
    <location>
        <begin position="103"/>
        <end position="116"/>
    </location>
</feature>
<protein>
    <submittedName>
        <fullName evidence="2">Uncharacterized protein</fullName>
    </submittedName>
</protein>
<feature type="region of interest" description="Disordered" evidence="1">
    <location>
        <begin position="1"/>
        <end position="128"/>
    </location>
</feature>
<evidence type="ECO:0000256" key="1">
    <source>
        <dbReference type="SAM" id="MobiDB-lite"/>
    </source>
</evidence>
<dbReference type="OMA" id="CCVKRKS"/>